<evidence type="ECO:0000256" key="1">
    <source>
        <dbReference type="ARBA" id="ARBA00006484"/>
    </source>
</evidence>
<dbReference type="Pfam" id="PF13561">
    <property type="entry name" value="adh_short_C2"/>
    <property type="match status" value="1"/>
</dbReference>
<comment type="similarity">
    <text evidence="1">Belongs to the short-chain dehydrogenases/reductases (SDR) family.</text>
</comment>
<keyword evidence="2 3" id="KW-0560">Oxidoreductase</keyword>
<dbReference type="PANTHER" id="PTHR24321">
    <property type="entry name" value="DEHYDROGENASES, SHORT CHAIN"/>
    <property type="match status" value="1"/>
</dbReference>
<dbReference type="STRING" id="1123237.Salmuc_04960"/>
<reference evidence="4" key="1">
    <citation type="journal article" date="2014" name="Stand. Genomic Sci.">
        <title>Genome sequence of the exopolysaccharide-producing Salipiger mucosus type strain (DSM 16094(T)), a moderately halophilic member of the Roseobacter clade.</title>
        <authorList>
            <person name="Riedel T."/>
            <person name="Spring S."/>
            <person name="Fiebig A."/>
            <person name="Petersen J."/>
            <person name="Kyrpides N.C."/>
            <person name="Goker M."/>
            <person name="Klenk H.P."/>
        </authorList>
    </citation>
    <scope>NUCLEOTIDE SEQUENCE [LARGE SCALE GENOMIC DNA]</scope>
    <source>
        <strain evidence="4">DSM 16094</strain>
    </source>
</reference>
<dbReference type="HOGENOM" id="CLU_010194_47_12_5"/>
<evidence type="ECO:0000256" key="2">
    <source>
        <dbReference type="ARBA" id="ARBA00023002"/>
    </source>
</evidence>
<evidence type="ECO:0000313" key="3">
    <source>
        <dbReference type="EMBL" id="EPX85688.1"/>
    </source>
</evidence>
<dbReference type="EMBL" id="APVH01000008">
    <property type="protein sequence ID" value="EPX85688.1"/>
    <property type="molecule type" value="Genomic_DNA"/>
</dbReference>
<dbReference type="AlphaFoldDB" id="S9R171"/>
<protein>
    <submittedName>
        <fullName evidence="3">3-oxoacyl-[acyl-carrier protein] reductase</fullName>
        <ecNumber evidence="3">1.1.1.100</ecNumber>
    </submittedName>
</protein>
<accession>S9R171</accession>
<dbReference type="eggNOG" id="COG1028">
    <property type="taxonomic scope" value="Bacteria"/>
</dbReference>
<sequence length="90" mass="9839">MQLTRSLAVSWAKDGVLANCILPGWVDTPLTRQAREDMPHLDERVTARTPLGRWAKPEEMAGTALFLASPAARFVTGTMIPVDGGYLMRG</sequence>
<name>S9R171_9RHOB</name>
<comment type="caution">
    <text evidence="3">The sequence shown here is derived from an EMBL/GenBank/DDBJ whole genome shotgun (WGS) entry which is preliminary data.</text>
</comment>
<dbReference type="PANTHER" id="PTHR24321:SF8">
    <property type="entry name" value="ESTRADIOL 17-BETA-DEHYDROGENASE 8-RELATED"/>
    <property type="match status" value="1"/>
</dbReference>
<dbReference type="EC" id="1.1.1.100" evidence="3"/>
<gene>
    <name evidence="3" type="ORF">Salmuc_04960</name>
</gene>
<dbReference type="PRINTS" id="PR00081">
    <property type="entry name" value="GDHRDH"/>
</dbReference>
<dbReference type="SUPFAM" id="SSF51735">
    <property type="entry name" value="NAD(P)-binding Rossmann-fold domains"/>
    <property type="match status" value="1"/>
</dbReference>
<dbReference type="GO" id="GO:0004316">
    <property type="term" value="F:3-oxoacyl-[acyl-carrier-protein] reductase (NADPH) activity"/>
    <property type="evidence" value="ECO:0007669"/>
    <property type="project" value="UniProtKB-EC"/>
</dbReference>
<dbReference type="RefSeq" id="WP_021119774.1">
    <property type="nucleotide sequence ID" value="NZ_KE557273.1"/>
</dbReference>
<dbReference type="InterPro" id="IPR002347">
    <property type="entry name" value="SDR_fam"/>
</dbReference>
<evidence type="ECO:0000313" key="4">
    <source>
        <dbReference type="Proteomes" id="UP000015347"/>
    </source>
</evidence>
<organism evidence="3 4">
    <name type="scientific">Salipiger mucosus DSM 16094</name>
    <dbReference type="NCBI Taxonomy" id="1123237"/>
    <lineage>
        <taxon>Bacteria</taxon>
        <taxon>Pseudomonadati</taxon>
        <taxon>Pseudomonadota</taxon>
        <taxon>Alphaproteobacteria</taxon>
        <taxon>Rhodobacterales</taxon>
        <taxon>Roseobacteraceae</taxon>
        <taxon>Salipiger</taxon>
    </lineage>
</organism>
<dbReference type="Proteomes" id="UP000015347">
    <property type="component" value="Unassembled WGS sequence"/>
</dbReference>
<dbReference type="InterPro" id="IPR036291">
    <property type="entry name" value="NAD(P)-bd_dom_sf"/>
</dbReference>
<dbReference type="Gene3D" id="3.40.50.720">
    <property type="entry name" value="NAD(P)-binding Rossmann-like Domain"/>
    <property type="match status" value="1"/>
</dbReference>
<keyword evidence="4" id="KW-1185">Reference proteome</keyword>
<proteinExistence type="inferred from homology"/>